<accession>A0ABM1F7U9</accession>
<reference evidence="9" key="1">
    <citation type="submission" date="2025-08" db="UniProtKB">
        <authorList>
            <consortium name="RefSeq"/>
        </authorList>
    </citation>
    <scope>IDENTIFICATION</scope>
</reference>
<evidence type="ECO:0000256" key="3">
    <source>
        <dbReference type="ARBA" id="ARBA00022692"/>
    </source>
</evidence>
<gene>
    <name evidence="9" type="primary">LOC106820524</name>
</gene>
<feature type="transmembrane region" description="Helical" evidence="6">
    <location>
        <begin position="119"/>
        <end position="141"/>
    </location>
</feature>
<dbReference type="PANTHER" id="PTHR10283">
    <property type="entry name" value="SOLUTE CARRIER FAMILY 13 MEMBER"/>
    <property type="match status" value="1"/>
</dbReference>
<comment type="subcellular location">
    <subcellularLocation>
        <location evidence="1">Membrane</location>
        <topology evidence="1">Multi-pass membrane protein</topology>
    </subcellularLocation>
</comment>
<feature type="non-terminal residue" evidence="9">
    <location>
        <position position="148"/>
    </location>
</feature>
<evidence type="ECO:0000256" key="4">
    <source>
        <dbReference type="ARBA" id="ARBA00022989"/>
    </source>
</evidence>
<keyword evidence="4 6" id="KW-1133">Transmembrane helix</keyword>
<dbReference type="GeneID" id="106820524"/>
<evidence type="ECO:0000313" key="9">
    <source>
        <dbReference type="RefSeq" id="XP_014680520.1"/>
    </source>
</evidence>
<evidence type="ECO:0000256" key="5">
    <source>
        <dbReference type="ARBA" id="ARBA00023136"/>
    </source>
</evidence>
<feature type="non-terminal residue" evidence="9">
    <location>
        <position position="1"/>
    </location>
</feature>
<sequence length="148" mass="16172">LLGGFILSKSMERSSAHLRLALFMVSLFGNTSSKQLVLGFMVTAATLSMWISNTATTLMLLPVALAVANQAKDKDLAVPLMLSIAFAASIGGIGTPIGTPPNLVFMQVYEQTFNKNIGFTQWMTWGIPVVICMIPITWLWLTRKLSYT</sequence>
<keyword evidence="5 6" id="KW-0472">Membrane</keyword>
<evidence type="ECO:0000313" key="8">
    <source>
        <dbReference type="Proteomes" id="UP000695022"/>
    </source>
</evidence>
<name>A0ABM1F7U9_PRICU</name>
<evidence type="ECO:0000259" key="7">
    <source>
        <dbReference type="Pfam" id="PF03600"/>
    </source>
</evidence>
<evidence type="ECO:0000256" key="6">
    <source>
        <dbReference type="SAM" id="Phobius"/>
    </source>
</evidence>
<dbReference type="RefSeq" id="XP_014680520.1">
    <property type="nucleotide sequence ID" value="XM_014825034.1"/>
</dbReference>
<dbReference type="PANTHER" id="PTHR10283:SF82">
    <property type="entry name" value="SOLUTE CARRIER FAMILY 13 MEMBER 2"/>
    <property type="match status" value="1"/>
</dbReference>
<feature type="transmembrane region" description="Helical" evidence="6">
    <location>
        <begin position="47"/>
        <end position="68"/>
    </location>
</feature>
<evidence type="ECO:0000256" key="1">
    <source>
        <dbReference type="ARBA" id="ARBA00004141"/>
    </source>
</evidence>
<feature type="transmembrane region" description="Helical" evidence="6">
    <location>
        <begin position="80"/>
        <end position="99"/>
    </location>
</feature>
<dbReference type="InterPro" id="IPR004680">
    <property type="entry name" value="Cit_transptr-like_dom"/>
</dbReference>
<protein>
    <submittedName>
        <fullName evidence="9">Sodium-dependent dicarboxylate transporter SdcS-like</fullName>
    </submittedName>
</protein>
<dbReference type="Pfam" id="PF03600">
    <property type="entry name" value="CitMHS"/>
    <property type="match status" value="1"/>
</dbReference>
<feature type="transmembrane region" description="Helical" evidence="6">
    <location>
        <begin position="20"/>
        <end position="41"/>
    </location>
</feature>
<proteinExistence type="predicted"/>
<keyword evidence="3 6" id="KW-0812">Transmembrane</keyword>
<organism evidence="8 9">
    <name type="scientific">Priapulus caudatus</name>
    <name type="common">Priapulid worm</name>
    <dbReference type="NCBI Taxonomy" id="37621"/>
    <lineage>
        <taxon>Eukaryota</taxon>
        <taxon>Metazoa</taxon>
        <taxon>Ecdysozoa</taxon>
        <taxon>Scalidophora</taxon>
        <taxon>Priapulida</taxon>
        <taxon>Priapulimorpha</taxon>
        <taxon>Priapulimorphida</taxon>
        <taxon>Priapulidae</taxon>
        <taxon>Priapulus</taxon>
    </lineage>
</organism>
<feature type="domain" description="Citrate transporter-like" evidence="7">
    <location>
        <begin position="1"/>
        <end position="146"/>
    </location>
</feature>
<dbReference type="Proteomes" id="UP000695022">
    <property type="component" value="Unplaced"/>
</dbReference>
<keyword evidence="2" id="KW-0813">Transport</keyword>
<keyword evidence="8" id="KW-1185">Reference proteome</keyword>
<evidence type="ECO:0000256" key="2">
    <source>
        <dbReference type="ARBA" id="ARBA00022448"/>
    </source>
</evidence>